<evidence type="ECO:0000256" key="5">
    <source>
        <dbReference type="SAM" id="Phobius"/>
    </source>
</evidence>
<dbReference type="InterPro" id="IPR058982">
    <property type="entry name" value="Beta-barrel_AprE"/>
</dbReference>
<sequence>MVEEIQTLPKKKEKKSRAGKIVDNFEQRSEAAQDIISSKPDFFEKYALLCILGTLLILVGSTWFIRYPDFIEARATLTANSAPKELVPKTSGRLVRLFVRNNQQLQKDDIIGWIESTADHKEVMELSNEINSSIAFINHDQPEKVFDIFQKYYNNLGEIQIAYQQFINAWQQFNDYTVNGFYFMKRSLLENDITSIDKTQVIIEGQKKLTEQDIKLAEETYKMNKTLLDQNVLTKEEFRSQTSKYVNKQLAIPQLKTSLLTNQTQKRDKLRELGQLNHDIAQQKVIFEQALQSLKSKVDDWITKYIIKAPISGKVSFTIPLQENQYLQFEKTIGYINPADTHYYAEAYLSQYNFGKIDTGLTVQLRFDAYPYQELGFVEGKINYISNVPSDSGFLATIKFNKGLVTNNNRNIAYKSGLKAQAIVITKDMRLLQRLYYNMVKSASAGK</sequence>
<organism evidence="7 8">
    <name type="scientific">Mucilaginibacter sabulilitoris</name>
    <dbReference type="NCBI Taxonomy" id="1173583"/>
    <lineage>
        <taxon>Bacteria</taxon>
        <taxon>Pseudomonadati</taxon>
        <taxon>Bacteroidota</taxon>
        <taxon>Sphingobacteriia</taxon>
        <taxon>Sphingobacteriales</taxon>
        <taxon>Sphingobacteriaceae</taxon>
        <taxon>Mucilaginibacter</taxon>
    </lineage>
</organism>
<dbReference type="RefSeq" id="WP_321564334.1">
    <property type="nucleotide sequence ID" value="NZ_CP139558.1"/>
</dbReference>
<keyword evidence="4 5" id="KW-0472">Membrane</keyword>
<evidence type="ECO:0000256" key="1">
    <source>
        <dbReference type="ARBA" id="ARBA00004167"/>
    </source>
</evidence>
<dbReference type="Pfam" id="PF26002">
    <property type="entry name" value="Beta-barrel_AprE"/>
    <property type="match status" value="1"/>
</dbReference>
<dbReference type="Gene3D" id="2.40.30.170">
    <property type="match status" value="1"/>
</dbReference>
<keyword evidence="8" id="KW-1185">Reference proteome</keyword>
<evidence type="ECO:0000256" key="2">
    <source>
        <dbReference type="ARBA" id="ARBA00022692"/>
    </source>
</evidence>
<gene>
    <name evidence="7" type="ORF">SNE25_06755</name>
</gene>
<keyword evidence="3 5" id="KW-1133">Transmembrane helix</keyword>
<feature type="domain" description="AprE-like beta-barrel" evidence="6">
    <location>
        <begin position="345"/>
        <end position="426"/>
    </location>
</feature>
<feature type="transmembrane region" description="Helical" evidence="5">
    <location>
        <begin position="46"/>
        <end position="65"/>
    </location>
</feature>
<comment type="subcellular location">
    <subcellularLocation>
        <location evidence="1">Membrane</location>
        <topology evidence="1">Single-pass membrane protein</topology>
    </subcellularLocation>
</comment>
<protein>
    <recommendedName>
        <fullName evidence="6">AprE-like beta-barrel domain-containing protein</fullName>
    </recommendedName>
</protein>
<dbReference type="PANTHER" id="PTHR30386">
    <property type="entry name" value="MEMBRANE FUSION SUBUNIT OF EMRAB-TOLC MULTIDRUG EFFLUX PUMP"/>
    <property type="match status" value="1"/>
</dbReference>
<dbReference type="Proteomes" id="UP001324380">
    <property type="component" value="Chromosome"/>
</dbReference>
<name>A0ABZ0TQ16_9SPHI</name>
<reference evidence="7 8" key="1">
    <citation type="submission" date="2023-11" db="EMBL/GenBank/DDBJ databases">
        <title>Analysis of the Genomes of Mucilaginibacter gossypii cycad 4 and M. sabulilitoris SNA2: microbes with the potential for plant growth promotion.</title>
        <authorList>
            <person name="Hirsch A.M."/>
            <person name="Humm E."/>
            <person name="Rubbi M."/>
            <person name="Del Vecchio G."/>
            <person name="Ha S.M."/>
            <person name="Pellegrini M."/>
            <person name="Gunsalus R.P."/>
        </authorList>
    </citation>
    <scope>NUCLEOTIDE SEQUENCE [LARGE SCALE GENOMIC DNA]</scope>
    <source>
        <strain evidence="7 8">SNA2</strain>
    </source>
</reference>
<evidence type="ECO:0000313" key="7">
    <source>
        <dbReference type="EMBL" id="WPU95222.1"/>
    </source>
</evidence>
<accession>A0ABZ0TQ16</accession>
<evidence type="ECO:0000256" key="3">
    <source>
        <dbReference type="ARBA" id="ARBA00022989"/>
    </source>
</evidence>
<dbReference type="EMBL" id="CP139558">
    <property type="protein sequence ID" value="WPU95222.1"/>
    <property type="molecule type" value="Genomic_DNA"/>
</dbReference>
<dbReference type="PANTHER" id="PTHR30386:SF26">
    <property type="entry name" value="TRANSPORT PROTEIN COMB"/>
    <property type="match status" value="1"/>
</dbReference>
<evidence type="ECO:0000256" key="4">
    <source>
        <dbReference type="ARBA" id="ARBA00023136"/>
    </source>
</evidence>
<dbReference type="InterPro" id="IPR050739">
    <property type="entry name" value="MFP"/>
</dbReference>
<keyword evidence="2 5" id="KW-0812">Transmembrane</keyword>
<evidence type="ECO:0000259" key="6">
    <source>
        <dbReference type="Pfam" id="PF26002"/>
    </source>
</evidence>
<proteinExistence type="predicted"/>
<evidence type="ECO:0000313" key="8">
    <source>
        <dbReference type="Proteomes" id="UP001324380"/>
    </source>
</evidence>